<accession>A0AAV8ZIV5</accession>
<organism evidence="2 3">
    <name type="scientific">Aromia moschata</name>
    <dbReference type="NCBI Taxonomy" id="1265417"/>
    <lineage>
        <taxon>Eukaryota</taxon>
        <taxon>Metazoa</taxon>
        <taxon>Ecdysozoa</taxon>
        <taxon>Arthropoda</taxon>
        <taxon>Hexapoda</taxon>
        <taxon>Insecta</taxon>
        <taxon>Pterygota</taxon>
        <taxon>Neoptera</taxon>
        <taxon>Endopterygota</taxon>
        <taxon>Coleoptera</taxon>
        <taxon>Polyphaga</taxon>
        <taxon>Cucujiformia</taxon>
        <taxon>Chrysomeloidea</taxon>
        <taxon>Cerambycidae</taxon>
        <taxon>Cerambycinae</taxon>
        <taxon>Callichromatini</taxon>
        <taxon>Aromia</taxon>
    </lineage>
</organism>
<proteinExistence type="predicted"/>
<feature type="signal peptide" evidence="1">
    <location>
        <begin position="1"/>
        <end position="26"/>
    </location>
</feature>
<feature type="chain" id="PRO_5043608707" evidence="1">
    <location>
        <begin position="27"/>
        <end position="210"/>
    </location>
</feature>
<name>A0AAV8ZIV5_9CUCU</name>
<keyword evidence="3" id="KW-1185">Reference proteome</keyword>
<comment type="caution">
    <text evidence="2">The sequence shown here is derived from an EMBL/GenBank/DDBJ whole genome shotgun (WGS) entry which is preliminary data.</text>
</comment>
<reference evidence="2" key="1">
    <citation type="journal article" date="2023" name="Insect Mol. Biol.">
        <title>Genome sequencing provides insights into the evolution of gene families encoding plant cell wall-degrading enzymes in longhorned beetles.</title>
        <authorList>
            <person name="Shin N.R."/>
            <person name="Okamura Y."/>
            <person name="Kirsch R."/>
            <person name="Pauchet Y."/>
        </authorList>
    </citation>
    <scope>NUCLEOTIDE SEQUENCE</scope>
    <source>
        <strain evidence="2">AMC_N1</strain>
    </source>
</reference>
<protein>
    <submittedName>
        <fullName evidence="2">Uncharacterized protein</fullName>
    </submittedName>
</protein>
<dbReference type="Proteomes" id="UP001162162">
    <property type="component" value="Unassembled WGS sequence"/>
</dbReference>
<dbReference type="EMBL" id="JAPWTK010000001">
    <property type="protein sequence ID" value="KAJ8963311.1"/>
    <property type="molecule type" value="Genomic_DNA"/>
</dbReference>
<evidence type="ECO:0000313" key="3">
    <source>
        <dbReference type="Proteomes" id="UP001162162"/>
    </source>
</evidence>
<dbReference type="AlphaFoldDB" id="A0AAV8ZIV5"/>
<gene>
    <name evidence="2" type="ORF">NQ318_018780</name>
</gene>
<sequence>MRSILLPVVVAAAAAALAAAVGGALGMHVAYYEDASLPQPMVTDAQQRRICAELCMSGLGGAPCGDGCGDLAPQGLPLLPRQSAAENATDGFGAATRHVSCDLLCGYGLGYPLCGCEDGDGGNATRKKTDFGKVCSHFCVQHDYRIYGCQPCDLYKNASLASFGFYSDDVSSNDDDGQQVNWDLWCQKMCQDGDGGAACNCDLLPMSMEV</sequence>
<evidence type="ECO:0000256" key="1">
    <source>
        <dbReference type="SAM" id="SignalP"/>
    </source>
</evidence>
<evidence type="ECO:0000313" key="2">
    <source>
        <dbReference type="EMBL" id="KAJ8963311.1"/>
    </source>
</evidence>
<keyword evidence="1" id="KW-0732">Signal</keyword>